<dbReference type="AlphaFoldDB" id="A0A5B7G4W0"/>
<reference evidence="1 2" key="1">
    <citation type="submission" date="2019-05" db="EMBL/GenBank/DDBJ databases">
        <title>Another draft genome of Portunus trituberculatus and its Hox gene families provides insights of decapod evolution.</title>
        <authorList>
            <person name="Jeong J.-H."/>
            <person name="Song I."/>
            <person name="Kim S."/>
            <person name="Choi T."/>
            <person name="Kim D."/>
            <person name="Ryu S."/>
            <person name="Kim W."/>
        </authorList>
    </citation>
    <scope>NUCLEOTIDE SEQUENCE [LARGE SCALE GENOMIC DNA]</scope>
    <source>
        <tissue evidence="1">Muscle</tissue>
    </source>
</reference>
<name>A0A5B7G4W0_PORTR</name>
<protein>
    <submittedName>
        <fullName evidence="1">Uncharacterized protein</fullName>
    </submittedName>
</protein>
<dbReference type="Proteomes" id="UP000324222">
    <property type="component" value="Unassembled WGS sequence"/>
</dbReference>
<sequence>MVLNSNFHFWLHSHIFSLSLCRHSLFFVTLKSFASSTNKFIGLLKPSCILLIYALKHYWCHH</sequence>
<keyword evidence="2" id="KW-1185">Reference proteome</keyword>
<proteinExistence type="predicted"/>
<evidence type="ECO:0000313" key="2">
    <source>
        <dbReference type="Proteomes" id="UP000324222"/>
    </source>
</evidence>
<organism evidence="1 2">
    <name type="scientific">Portunus trituberculatus</name>
    <name type="common">Swimming crab</name>
    <name type="synonym">Neptunus trituberculatus</name>
    <dbReference type="NCBI Taxonomy" id="210409"/>
    <lineage>
        <taxon>Eukaryota</taxon>
        <taxon>Metazoa</taxon>
        <taxon>Ecdysozoa</taxon>
        <taxon>Arthropoda</taxon>
        <taxon>Crustacea</taxon>
        <taxon>Multicrustacea</taxon>
        <taxon>Malacostraca</taxon>
        <taxon>Eumalacostraca</taxon>
        <taxon>Eucarida</taxon>
        <taxon>Decapoda</taxon>
        <taxon>Pleocyemata</taxon>
        <taxon>Brachyura</taxon>
        <taxon>Eubrachyura</taxon>
        <taxon>Portunoidea</taxon>
        <taxon>Portunidae</taxon>
        <taxon>Portuninae</taxon>
        <taxon>Portunus</taxon>
    </lineage>
</organism>
<evidence type="ECO:0000313" key="1">
    <source>
        <dbReference type="EMBL" id="MPC54012.1"/>
    </source>
</evidence>
<accession>A0A5B7G4W0</accession>
<gene>
    <name evidence="1" type="ORF">E2C01_047918</name>
</gene>
<comment type="caution">
    <text evidence="1">The sequence shown here is derived from an EMBL/GenBank/DDBJ whole genome shotgun (WGS) entry which is preliminary data.</text>
</comment>
<dbReference type="EMBL" id="VSRR010012048">
    <property type="protein sequence ID" value="MPC54012.1"/>
    <property type="molecule type" value="Genomic_DNA"/>
</dbReference>